<keyword evidence="3" id="KW-1185">Reference proteome</keyword>
<accession>A0A2I0KYJ0</accession>
<reference evidence="2 3" key="1">
    <citation type="submission" date="2017-11" db="EMBL/GenBank/DDBJ databases">
        <title>De-novo sequencing of pomegranate (Punica granatum L.) genome.</title>
        <authorList>
            <person name="Akparov Z."/>
            <person name="Amiraslanov A."/>
            <person name="Hajiyeva S."/>
            <person name="Abbasov M."/>
            <person name="Kaur K."/>
            <person name="Hamwieh A."/>
            <person name="Solovyev V."/>
            <person name="Salamov A."/>
            <person name="Braich B."/>
            <person name="Kosarev P."/>
            <person name="Mahmoud A."/>
            <person name="Hajiyev E."/>
            <person name="Babayeva S."/>
            <person name="Izzatullayeva V."/>
            <person name="Mammadov A."/>
            <person name="Mammadov A."/>
            <person name="Sharifova S."/>
            <person name="Ojaghi J."/>
            <person name="Eynullazada K."/>
            <person name="Bayramov B."/>
            <person name="Abdulazimova A."/>
            <person name="Shahmuradov I."/>
        </authorList>
    </citation>
    <scope>NUCLEOTIDE SEQUENCE [LARGE SCALE GENOMIC DNA]</scope>
    <source>
        <strain evidence="3">cv. AG2017</strain>
        <tissue evidence="2">Leaf</tissue>
    </source>
</reference>
<dbReference type="Proteomes" id="UP000233551">
    <property type="component" value="Unassembled WGS sequence"/>
</dbReference>
<evidence type="ECO:0000256" key="1">
    <source>
        <dbReference type="SAM" id="MobiDB-lite"/>
    </source>
</evidence>
<feature type="region of interest" description="Disordered" evidence="1">
    <location>
        <begin position="15"/>
        <end position="42"/>
    </location>
</feature>
<gene>
    <name evidence="2" type="ORF">CRG98_006193</name>
</gene>
<sequence length="143" mass="15498">MISGDSFSRVSVTHLREGGHSQAVRSKSAHVGPDESPHSGSYKVRYSSMVGVSSAPWMSKTTCSRFRKARATSRKFQLTFLVVSNGTVRSMDEGFRLKGVNSLKSSGALGGLIDGPTARRTLIRNPYLTRVPIIGRGTRPIDS</sequence>
<dbReference type="EMBL" id="PGOL01000276">
    <property type="protein sequence ID" value="PKI73423.1"/>
    <property type="molecule type" value="Genomic_DNA"/>
</dbReference>
<evidence type="ECO:0000313" key="2">
    <source>
        <dbReference type="EMBL" id="PKI73423.1"/>
    </source>
</evidence>
<organism evidence="2 3">
    <name type="scientific">Punica granatum</name>
    <name type="common">Pomegranate</name>
    <dbReference type="NCBI Taxonomy" id="22663"/>
    <lineage>
        <taxon>Eukaryota</taxon>
        <taxon>Viridiplantae</taxon>
        <taxon>Streptophyta</taxon>
        <taxon>Embryophyta</taxon>
        <taxon>Tracheophyta</taxon>
        <taxon>Spermatophyta</taxon>
        <taxon>Magnoliopsida</taxon>
        <taxon>eudicotyledons</taxon>
        <taxon>Gunneridae</taxon>
        <taxon>Pentapetalae</taxon>
        <taxon>rosids</taxon>
        <taxon>malvids</taxon>
        <taxon>Myrtales</taxon>
        <taxon>Lythraceae</taxon>
        <taxon>Punica</taxon>
    </lineage>
</organism>
<evidence type="ECO:0000313" key="3">
    <source>
        <dbReference type="Proteomes" id="UP000233551"/>
    </source>
</evidence>
<comment type="caution">
    <text evidence="2">The sequence shown here is derived from an EMBL/GenBank/DDBJ whole genome shotgun (WGS) entry which is preliminary data.</text>
</comment>
<name>A0A2I0KYJ0_PUNGR</name>
<protein>
    <submittedName>
        <fullName evidence="2">Uncharacterized protein</fullName>
    </submittedName>
</protein>
<dbReference type="AlphaFoldDB" id="A0A2I0KYJ0"/>
<proteinExistence type="predicted"/>